<keyword evidence="2" id="KW-1185">Reference proteome</keyword>
<evidence type="ECO:0000313" key="1">
    <source>
        <dbReference type="EMBL" id="CAB3249904.1"/>
    </source>
</evidence>
<name>A0A8S1AUZ4_ARCPL</name>
<comment type="caution">
    <text evidence="1">The sequence shown here is derived from an EMBL/GenBank/DDBJ whole genome shotgun (WGS) entry which is preliminary data.</text>
</comment>
<protein>
    <submittedName>
        <fullName evidence="1">Uncharacterized protein</fullName>
    </submittedName>
</protein>
<reference evidence="1 2" key="1">
    <citation type="submission" date="2020-04" db="EMBL/GenBank/DDBJ databases">
        <authorList>
            <person name="Wallbank WR R."/>
            <person name="Pardo Diaz C."/>
            <person name="Kozak K."/>
            <person name="Martin S."/>
            <person name="Jiggins C."/>
            <person name="Moest M."/>
            <person name="Warren A I."/>
            <person name="Byers J.R.P. K."/>
            <person name="Montejo-Kovacevich G."/>
            <person name="Yen C E."/>
        </authorList>
    </citation>
    <scope>NUCLEOTIDE SEQUENCE [LARGE SCALE GENOMIC DNA]</scope>
</reference>
<dbReference type="Proteomes" id="UP000494106">
    <property type="component" value="Unassembled WGS sequence"/>
</dbReference>
<evidence type="ECO:0000313" key="2">
    <source>
        <dbReference type="Proteomes" id="UP000494106"/>
    </source>
</evidence>
<sequence length="123" mass="14232">MAKLLTTENIENVLKIKYRGLYTVNIIFKSKEDAEKLLKCQKFKELEYVYQSIDEVNLSYGVVKDVDLDVEEKEILQQFSCEHEIVGMRRLKRLNSDGTWIDSTVVQLAFKSSTLPSYLFGNG</sequence>
<gene>
    <name evidence="1" type="ORF">APLA_LOCUS12377</name>
</gene>
<dbReference type="AlphaFoldDB" id="A0A8S1AUZ4"/>
<dbReference type="OrthoDB" id="3039988at2759"/>
<proteinExistence type="predicted"/>
<organism evidence="1 2">
    <name type="scientific">Arctia plantaginis</name>
    <name type="common">Wood tiger moth</name>
    <name type="synonym">Phalaena plantaginis</name>
    <dbReference type="NCBI Taxonomy" id="874455"/>
    <lineage>
        <taxon>Eukaryota</taxon>
        <taxon>Metazoa</taxon>
        <taxon>Ecdysozoa</taxon>
        <taxon>Arthropoda</taxon>
        <taxon>Hexapoda</taxon>
        <taxon>Insecta</taxon>
        <taxon>Pterygota</taxon>
        <taxon>Neoptera</taxon>
        <taxon>Endopterygota</taxon>
        <taxon>Lepidoptera</taxon>
        <taxon>Glossata</taxon>
        <taxon>Ditrysia</taxon>
        <taxon>Noctuoidea</taxon>
        <taxon>Erebidae</taxon>
        <taxon>Arctiinae</taxon>
        <taxon>Arctia</taxon>
    </lineage>
</organism>
<accession>A0A8S1AUZ4</accession>
<dbReference type="EMBL" id="CADEBC010000540">
    <property type="protein sequence ID" value="CAB3249904.1"/>
    <property type="molecule type" value="Genomic_DNA"/>
</dbReference>